<reference evidence="2 3" key="1">
    <citation type="journal article" date="2023" name="bioRxiv">
        <title>High-quality genome assemblies of four members of thePodospora anserinaspecies complex.</title>
        <authorList>
            <person name="Ament-Velasquez S.L."/>
            <person name="Vogan A.A."/>
            <person name="Wallerman O."/>
            <person name="Hartmann F."/>
            <person name="Gautier V."/>
            <person name="Silar P."/>
            <person name="Giraud T."/>
            <person name="Johannesson H."/>
        </authorList>
    </citation>
    <scope>NUCLEOTIDE SEQUENCE [LARGE SCALE GENOMIC DNA]</scope>
    <source>
        <strain evidence="2 3">CBS 411.78</strain>
    </source>
</reference>
<gene>
    <name evidence="2" type="ORF">QC763_403177</name>
</gene>
<evidence type="ECO:0000256" key="1">
    <source>
        <dbReference type="SAM" id="MobiDB-lite"/>
    </source>
</evidence>
<feature type="compositionally biased region" description="Basic and acidic residues" evidence="1">
    <location>
        <begin position="1"/>
        <end position="16"/>
    </location>
</feature>
<comment type="caution">
    <text evidence="2">The sequence shown here is derived from an EMBL/GenBank/DDBJ whole genome shotgun (WGS) entry which is preliminary data.</text>
</comment>
<dbReference type="GeneID" id="87932290"/>
<evidence type="ECO:0000313" key="3">
    <source>
        <dbReference type="Proteomes" id="UP001326199"/>
    </source>
</evidence>
<keyword evidence="3" id="KW-1185">Reference proteome</keyword>
<proteinExistence type="predicted"/>
<feature type="compositionally biased region" description="Basic and acidic residues" evidence="1">
    <location>
        <begin position="120"/>
        <end position="132"/>
    </location>
</feature>
<protein>
    <submittedName>
        <fullName evidence="2">Uncharacterized protein</fullName>
    </submittedName>
</protein>
<accession>A0ABR0HCI1</accession>
<name>A0ABR0HCI1_9PEZI</name>
<dbReference type="EMBL" id="JAFFHB010000005">
    <property type="protein sequence ID" value="KAK4665776.1"/>
    <property type="molecule type" value="Genomic_DNA"/>
</dbReference>
<organism evidence="2 3">
    <name type="scientific">Podospora pseudopauciseta</name>
    <dbReference type="NCBI Taxonomy" id="2093780"/>
    <lineage>
        <taxon>Eukaryota</taxon>
        <taxon>Fungi</taxon>
        <taxon>Dikarya</taxon>
        <taxon>Ascomycota</taxon>
        <taxon>Pezizomycotina</taxon>
        <taxon>Sordariomycetes</taxon>
        <taxon>Sordariomycetidae</taxon>
        <taxon>Sordariales</taxon>
        <taxon>Podosporaceae</taxon>
        <taxon>Podospora</taxon>
    </lineage>
</organism>
<feature type="region of interest" description="Disordered" evidence="1">
    <location>
        <begin position="1"/>
        <end position="20"/>
    </location>
</feature>
<dbReference type="Proteomes" id="UP001326199">
    <property type="component" value="Unassembled WGS sequence"/>
</dbReference>
<feature type="region of interest" description="Disordered" evidence="1">
    <location>
        <begin position="120"/>
        <end position="149"/>
    </location>
</feature>
<dbReference type="RefSeq" id="XP_062765742.1">
    <property type="nucleotide sequence ID" value="XM_062911947.1"/>
</dbReference>
<evidence type="ECO:0000313" key="2">
    <source>
        <dbReference type="EMBL" id="KAK4665776.1"/>
    </source>
</evidence>
<sequence>MSRKQDGSMPRYERMPNRNPSPFGNFELKARIYSSFDCNTGHTSYYLQPILSDPTDTEAEAMILKDIEERLTGERLKVPGSSTILPDRTIVTFSGADLVAIGKALDVDFAADTRKGFVRSKSPDKYSTRDSARGGIDSPSVTPREVPSSSSVMADWRRLLGQLEPWLEQGVSGFWQTEKAARWMGVGVLIGRARR</sequence>